<dbReference type="AlphaFoldDB" id="A0A8S0W8C2"/>
<proteinExistence type="predicted"/>
<keyword evidence="2" id="KW-1185">Reference proteome</keyword>
<name>A0A8S0W8C2_9GAMM</name>
<evidence type="ECO:0000313" key="1">
    <source>
        <dbReference type="EMBL" id="CAA9889050.1"/>
    </source>
</evidence>
<dbReference type="EMBL" id="CADCXN010000001">
    <property type="protein sequence ID" value="CAA9889050.1"/>
    <property type="molecule type" value="Genomic_DNA"/>
</dbReference>
<accession>A0A8S0W8C2</accession>
<reference evidence="1 2" key="1">
    <citation type="submission" date="2020-02" db="EMBL/GenBank/DDBJ databases">
        <authorList>
            <person name="Hogendoorn C."/>
        </authorList>
    </citation>
    <scope>NUCLEOTIDE SEQUENCE [LARGE SCALE GENOMIC DNA]</scope>
    <source>
        <strain evidence="1">METHB21</strain>
    </source>
</reference>
<sequence length="53" mass="5828">MLAVQPALGPALLVFIDDTNWNSQVKWLAQFTRLNAKLSSGSCLVQAGKKKRL</sequence>
<comment type="caution">
    <text evidence="1">The sequence shown here is derived from an EMBL/GenBank/DDBJ whole genome shotgun (WGS) entry which is preliminary data.</text>
</comment>
<dbReference type="Proteomes" id="UP000494216">
    <property type="component" value="Unassembled WGS sequence"/>
</dbReference>
<protein>
    <submittedName>
        <fullName evidence="1">Uncharacterized protein</fullName>
    </submittedName>
</protein>
<gene>
    <name evidence="1" type="ORF">METHB2_10044</name>
</gene>
<organism evidence="1 2">
    <name type="scientific">Candidatus Methylobacter favarea</name>
    <dbReference type="NCBI Taxonomy" id="2707345"/>
    <lineage>
        <taxon>Bacteria</taxon>
        <taxon>Pseudomonadati</taxon>
        <taxon>Pseudomonadota</taxon>
        <taxon>Gammaproteobacteria</taxon>
        <taxon>Methylococcales</taxon>
        <taxon>Methylococcaceae</taxon>
        <taxon>Methylobacter</taxon>
    </lineage>
</organism>
<evidence type="ECO:0000313" key="2">
    <source>
        <dbReference type="Proteomes" id="UP000494216"/>
    </source>
</evidence>